<proteinExistence type="predicted"/>
<dbReference type="AlphaFoldDB" id="A0A2A6FHS1"/>
<evidence type="ECO:0000313" key="3">
    <source>
        <dbReference type="Proteomes" id="UP000219182"/>
    </source>
</evidence>
<sequence>MFRRRKLVRGYLPYVWGAALGLLVAFILSAIFGVGGTPQLFLFGLLPAIGGTVCERILSRH</sequence>
<evidence type="ECO:0000256" key="1">
    <source>
        <dbReference type="SAM" id="Phobius"/>
    </source>
</evidence>
<feature type="transmembrane region" description="Helical" evidence="1">
    <location>
        <begin position="12"/>
        <end position="34"/>
    </location>
</feature>
<comment type="caution">
    <text evidence="2">The sequence shown here is derived from an EMBL/GenBank/DDBJ whole genome shotgun (WGS) entry which is preliminary data.</text>
</comment>
<accession>A0A2A6FHS1</accession>
<name>A0A2A6FHS1_9HYPH</name>
<organism evidence="2 3">
    <name type="scientific">Mesorhizobium sanjuanii</name>
    <dbReference type="NCBI Taxonomy" id="2037900"/>
    <lineage>
        <taxon>Bacteria</taxon>
        <taxon>Pseudomonadati</taxon>
        <taxon>Pseudomonadota</taxon>
        <taxon>Alphaproteobacteria</taxon>
        <taxon>Hyphomicrobiales</taxon>
        <taxon>Phyllobacteriaceae</taxon>
        <taxon>Mesorhizobium</taxon>
    </lineage>
</organism>
<protein>
    <submittedName>
        <fullName evidence="2">Uncharacterized protein</fullName>
    </submittedName>
</protein>
<reference evidence="2 3" key="1">
    <citation type="submission" date="2017-09" db="EMBL/GenBank/DDBJ databases">
        <title>Mesorhizobum sanjuanii sp. nov. isolated from nodules of Lotus tenuis in saline-alkaline lowlands of Flooding Pampa.</title>
        <authorList>
            <person name="Sannazzaro A.I."/>
            <person name="Torres Tejerizo G.A."/>
            <person name="Fontana F."/>
            <person name="Cumpa Velazquez L.M."/>
            <person name="Hansen L."/>
            <person name="Pistorio M."/>
            <person name="Estrella M.J."/>
        </authorList>
    </citation>
    <scope>NUCLEOTIDE SEQUENCE [LARGE SCALE GENOMIC DNA]</scope>
    <source>
        <strain evidence="2 3">BSA136</strain>
    </source>
</reference>
<dbReference type="EMBL" id="NWQG01000045">
    <property type="protein sequence ID" value="PDQ21519.1"/>
    <property type="molecule type" value="Genomic_DNA"/>
</dbReference>
<dbReference type="Proteomes" id="UP000219182">
    <property type="component" value="Unassembled WGS sequence"/>
</dbReference>
<keyword evidence="3" id="KW-1185">Reference proteome</keyword>
<keyword evidence="1" id="KW-0812">Transmembrane</keyword>
<evidence type="ECO:0000313" key="2">
    <source>
        <dbReference type="EMBL" id="PDQ21519.1"/>
    </source>
</evidence>
<keyword evidence="1" id="KW-0472">Membrane</keyword>
<gene>
    <name evidence="2" type="ORF">CN311_08560</name>
</gene>
<keyword evidence="1" id="KW-1133">Transmembrane helix</keyword>